<evidence type="ECO:0000256" key="1">
    <source>
        <dbReference type="SAM" id="Phobius"/>
    </source>
</evidence>
<keyword evidence="3" id="KW-1185">Reference proteome</keyword>
<accession>A0AAV7RR26</accession>
<gene>
    <name evidence="2" type="ORF">NDU88_006758</name>
</gene>
<evidence type="ECO:0000313" key="2">
    <source>
        <dbReference type="EMBL" id="KAJ1154001.1"/>
    </source>
</evidence>
<organism evidence="2 3">
    <name type="scientific">Pleurodeles waltl</name>
    <name type="common">Iberian ribbed newt</name>
    <dbReference type="NCBI Taxonomy" id="8319"/>
    <lineage>
        <taxon>Eukaryota</taxon>
        <taxon>Metazoa</taxon>
        <taxon>Chordata</taxon>
        <taxon>Craniata</taxon>
        <taxon>Vertebrata</taxon>
        <taxon>Euteleostomi</taxon>
        <taxon>Amphibia</taxon>
        <taxon>Batrachia</taxon>
        <taxon>Caudata</taxon>
        <taxon>Salamandroidea</taxon>
        <taxon>Salamandridae</taxon>
        <taxon>Pleurodelinae</taxon>
        <taxon>Pleurodeles</taxon>
    </lineage>
</organism>
<dbReference type="Proteomes" id="UP001066276">
    <property type="component" value="Chromosome 5"/>
</dbReference>
<proteinExistence type="predicted"/>
<reference evidence="2" key="1">
    <citation type="journal article" date="2022" name="bioRxiv">
        <title>Sequencing and chromosome-scale assembly of the giantPleurodeles waltlgenome.</title>
        <authorList>
            <person name="Brown T."/>
            <person name="Elewa A."/>
            <person name="Iarovenko S."/>
            <person name="Subramanian E."/>
            <person name="Araus A.J."/>
            <person name="Petzold A."/>
            <person name="Susuki M."/>
            <person name="Suzuki K.-i.T."/>
            <person name="Hayashi T."/>
            <person name="Toyoda A."/>
            <person name="Oliveira C."/>
            <person name="Osipova E."/>
            <person name="Leigh N.D."/>
            <person name="Simon A."/>
            <person name="Yun M.H."/>
        </authorList>
    </citation>
    <scope>NUCLEOTIDE SEQUENCE</scope>
    <source>
        <strain evidence="2">20211129_DDA</strain>
        <tissue evidence="2">Liver</tissue>
    </source>
</reference>
<protein>
    <submittedName>
        <fullName evidence="2">Uncharacterized protein</fullName>
    </submittedName>
</protein>
<comment type="caution">
    <text evidence="2">The sequence shown here is derived from an EMBL/GenBank/DDBJ whole genome shotgun (WGS) entry which is preliminary data.</text>
</comment>
<evidence type="ECO:0000313" key="3">
    <source>
        <dbReference type="Proteomes" id="UP001066276"/>
    </source>
</evidence>
<dbReference type="AlphaFoldDB" id="A0AAV7RR26"/>
<keyword evidence="1" id="KW-1133">Transmembrane helix</keyword>
<dbReference type="EMBL" id="JANPWB010000009">
    <property type="protein sequence ID" value="KAJ1154001.1"/>
    <property type="molecule type" value="Genomic_DNA"/>
</dbReference>
<name>A0AAV7RR26_PLEWA</name>
<feature type="transmembrane region" description="Helical" evidence="1">
    <location>
        <begin position="12"/>
        <end position="31"/>
    </location>
</feature>
<sequence length="85" mass="9188">MGVYWCTAGRRYGATVTELALQLWIVVALLVSEADAEAGTLWIPGHIYLGRDRYLVEPIVLWLCCALTVTVDGGAGFSKTKGGDK</sequence>
<feature type="transmembrane region" description="Helical" evidence="1">
    <location>
        <begin position="59"/>
        <end position="77"/>
    </location>
</feature>
<keyword evidence="1" id="KW-0812">Transmembrane</keyword>
<keyword evidence="1" id="KW-0472">Membrane</keyword>